<dbReference type="InterPro" id="IPR013103">
    <property type="entry name" value="RVT_2"/>
</dbReference>
<reference evidence="2" key="1">
    <citation type="journal article" date="2014" name="Nat. Commun.">
        <title>The emerging biofuel crop Camelina sativa retains a highly undifferentiated hexaploid genome structure.</title>
        <authorList>
            <person name="Kagale S."/>
            <person name="Koh C."/>
            <person name="Nixon J."/>
            <person name="Bollina V."/>
            <person name="Clarke W.E."/>
            <person name="Tuteja R."/>
            <person name="Spillane C."/>
            <person name="Robinson S.J."/>
            <person name="Links M.G."/>
            <person name="Clarke C."/>
            <person name="Higgins E.E."/>
            <person name="Huebert T."/>
            <person name="Sharpe A.G."/>
            <person name="Parkin I.A."/>
        </authorList>
    </citation>
    <scope>NUCLEOTIDE SEQUENCE [LARGE SCALE GENOMIC DNA]</scope>
    <source>
        <strain evidence="2">cv. DH55</strain>
    </source>
</reference>
<dbReference type="RefSeq" id="XP_019096323.1">
    <property type="nucleotide sequence ID" value="XM_019240778.1"/>
</dbReference>
<sequence length="225" mass="25745">MDVRNAFLHGDLTETVYMKQPAGFIDKDHPDHVCLLHKSLYGLKQALRAWFDKFSNFLLEFGFFCSIPDPSLFICAKNNDVIFLLLYVDDMVITGNPSALLNSLLEELNKQFWMKDLGQLHYFLGIQAHFHPGSLFLSQQKYAEDLLITAAMANCSPVATPLPQQLSKAPNHHKLFDNPKYFRSLAGKLQYLTLTRPDVQFSVNYVCQKMHASTVSDFQLLKRIL</sequence>
<dbReference type="InterPro" id="IPR043502">
    <property type="entry name" value="DNA/RNA_pol_sf"/>
</dbReference>
<dbReference type="SUPFAM" id="SSF56672">
    <property type="entry name" value="DNA/RNA polymerases"/>
    <property type="match status" value="1"/>
</dbReference>
<accession>A0ABM1RBD5</accession>
<keyword evidence="2" id="KW-1185">Reference proteome</keyword>
<evidence type="ECO:0000313" key="2">
    <source>
        <dbReference type="Proteomes" id="UP000694864"/>
    </source>
</evidence>
<proteinExistence type="predicted"/>
<evidence type="ECO:0000313" key="3">
    <source>
        <dbReference type="RefSeq" id="XP_019096323.1"/>
    </source>
</evidence>
<organism evidence="2 3">
    <name type="scientific">Camelina sativa</name>
    <name type="common">False flax</name>
    <name type="synonym">Myagrum sativum</name>
    <dbReference type="NCBI Taxonomy" id="90675"/>
    <lineage>
        <taxon>Eukaryota</taxon>
        <taxon>Viridiplantae</taxon>
        <taxon>Streptophyta</taxon>
        <taxon>Embryophyta</taxon>
        <taxon>Tracheophyta</taxon>
        <taxon>Spermatophyta</taxon>
        <taxon>Magnoliopsida</taxon>
        <taxon>eudicotyledons</taxon>
        <taxon>Gunneridae</taxon>
        <taxon>Pentapetalae</taxon>
        <taxon>rosids</taxon>
        <taxon>malvids</taxon>
        <taxon>Brassicales</taxon>
        <taxon>Brassicaceae</taxon>
        <taxon>Camelineae</taxon>
        <taxon>Camelina</taxon>
    </lineage>
</organism>
<gene>
    <name evidence="3" type="primary">LOC109130767</name>
</gene>
<name>A0ABM1RBD5_CAMSA</name>
<protein>
    <submittedName>
        <fullName evidence="3">Uncharacterized protein LOC109130767</fullName>
    </submittedName>
</protein>
<dbReference type="Pfam" id="PF07727">
    <property type="entry name" value="RVT_2"/>
    <property type="match status" value="1"/>
</dbReference>
<dbReference type="GeneID" id="109130767"/>
<reference evidence="3" key="2">
    <citation type="submission" date="2025-08" db="UniProtKB">
        <authorList>
            <consortium name="RefSeq"/>
        </authorList>
    </citation>
    <scope>IDENTIFICATION</scope>
    <source>
        <tissue evidence="3">Leaf</tissue>
    </source>
</reference>
<dbReference type="PANTHER" id="PTHR11439:SF524">
    <property type="entry name" value="RNA-DIRECTED DNA POLYMERASE, PROTEIN KINASE RLK-PELLE-DLSV FAMILY"/>
    <property type="match status" value="1"/>
</dbReference>
<dbReference type="PANTHER" id="PTHR11439">
    <property type="entry name" value="GAG-POL-RELATED RETROTRANSPOSON"/>
    <property type="match status" value="1"/>
</dbReference>
<dbReference type="Proteomes" id="UP000694864">
    <property type="component" value="Chromosome 19"/>
</dbReference>
<feature type="domain" description="Reverse transcriptase Ty1/copia-type" evidence="1">
    <location>
        <begin position="1"/>
        <end position="162"/>
    </location>
</feature>
<evidence type="ECO:0000259" key="1">
    <source>
        <dbReference type="Pfam" id="PF07727"/>
    </source>
</evidence>